<protein>
    <submittedName>
        <fullName evidence="1">Uncharacterized protein</fullName>
    </submittedName>
</protein>
<proteinExistence type="predicted"/>
<dbReference type="AlphaFoldDB" id="A0A0E9R076"/>
<name>A0A0E9R076_ANGAN</name>
<evidence type="ECO:0000313" key="1">
    <source>
        <dbReference type="EMBL" id="JAH22509.1"/>
    </source>
</evidence>
<reference evidence="1" key="1">
    <citation type="submission" date="2014-11" db="EMBL/GenBank/DDBJ databases">
        <authorList>
            <person name="Amaro Gonzalez C."/>
        </authorList>
    </citation>
    <scope>NUCLEOTIDE SEQUENCE</scope>
</reference>
<accession>A0A0E9R076</accession>
<reference evidence="1" key="2">
    <citation type="journal article" date="2015" name="Fish Shellfish Immunol.">
        <title>Early steps in the European eel (Anguilla anguilla)-Vibrio vulnificus interaction in the gills: Role of the RtxA13 toxin.</title>
        <authorList>
            <person name="Callol A."/>
            <person name="Pajuelo D."/>
            <person name="Ebbesson L."/>
            <person name="Teles M."/>
            <person name="MacKenzie S."/>
            <person name="Amaro C."/>
        </authorList>
    </citation>
    <scope>NUCLEOTIDE SEQUENCE</scope>
</reference>
<dbReference type="EMBL" id="GBXM01086068">
    <property type="protein sequence ID" value="JAH22509.1"/>
    <property type="molecule type" value="Transcribed_RNA"/>
</dbReference>
<sequence>MVNLAEFDMSINVYHLCDLILNSCLNI</sequence>
<organism evidence="1">
    <name type="scientific">Anguilla anguilla</name>
    <name type="common">European freshwater eel</name>
    <name type="synonym">Muraena anguilla</name>
    <dbReference type="NCBI Taxonomy" id="7936"/>
    <lineage>
        <taxon>Eukaryota</taxon>
        <taxon>Metazoa</taxon>
        <taxon>Chordata</taxon>
        <taxon>Craniata</taxon>
        <taxon>Vertebrata</taxon>
        <taxon>Euteleostomi</taxon>
        <taxon>Actinopterygii</taxon>
        <taxon>Neopterygii</taxon>
        <taxon>Teleostei</taxon>
        <taxon>Anguilliformes</taxon>
        <taxon>Anguillidae</taxon>
        <taxon>Anguilla</taxon>
    </lineage>
</organism>